<comment type="caution">
    <text evidence="1">The sequence shown here is derived from an EMBL/GenBank/DDBJ whole genome shotgun (WGS) entry which is preliminary data.</text>
</comment>
<evidence type="ECO:0000313" key="1">
    <source>
        <dbReference type="EMBL" id="HAT1597793.1"/>
    </source>
</evidence>
<dbReference type="AlphaFoldDB" id="A0AAN5R6K0"/>
<name>A0AAN5R6K0_LEGPN</name>
<dbReference type="Gene3D" id="3.30.2430.10">
    <property type="entry name" value="phosphothreonine lyase"/>
    <property type="match status" value="1"/>
</dbReference>
<dbReference type="EMBL" id="DACSEI010000074">
    <property type="protein sequence ID" value="HAT1597793.1"/>
    <property type="molecule type" value="Genomic_DNA"/>
</dbReference>
<accession>A0AAN5R6K0</accession>
<sequence length="385" mass="44034">MPIDIERLQAVYNEDVANDSFAAIAWTMIPDSKTNEMSIGAVGASGGSPNNGWKIHISIDPAKMREAAVIIAELLNEADAPRVSLKFAGKQLAHTGQPSKQVAFIFYEEELRNQQKIQEFLSRIEQELSLRGIGVDQRAINSDVEAAKTKYDASILMEDGSQSRFNYRNENCLVLEDSFYKEMGYGQGNFRVEGEMIFVKQSYYLSLPNEQKHNPGNCQEDPFAVFTLRVPQLLVVEPEQNHNNQPSPILMDAWDSLEDDFKSYVSIQTRDIRVEYFAHAATSEYWRMMGDPERLQLYADYLNQLHPKNPSSSPVRLLGLFAHSDWYSLDKDFKSYVSVSTRAVRYELLNGISTDVYWGMMGDSEQKNLMKEYLEQNHKRSLEFN</sequence>
<gene>
    <name evidence="1" type="ORF">I8Y58_003069</name>
</gene>
<evidence type="ECO:0000313" key="2">
    <source>
        <dbReference type="Proteomes" id="UP000861567"/>
    </source>
</evidence>
<reference evidence="1" key="2">
    <citation type="submission" date="2020-11" db="EMBL/GenBank/DDBJ databases">
        <authorList>
            <consortium name="NCBI Pathogen Detection Project"/>
        </authorList>
    </citation>
    <scope>NUCLEOTIDE SEQUENCE</scope>
    <source>
        <strain evidence="1">D3612</strain>
    </source>
</reference>
<dbReference type="InterPro" id="IPR038498">
    <property type="entry name" value="OspF/SpvC_sf"/>
</dbReference>
<dbReference type="Proteomes" id="UP000861567">
    <property type="component" value="Unassembled WGS sequence"/>
</dbReference>
<protein>
    <submittedName>
        <fullName evidence="1">Uncharacterized protein</fullName>
    </submittedName>
</protein>
<reference evidence="1" key="1">
    <citation type="journal article" date="2018" name="Genome Biol.">
        <title>SKESA: strategic k-mer extension for scrupulous assemblies.</title>
        <authorList>
            <person name="Souvorov A."/>
            <person name="Agarwala R."/>
            <person name="Lipman D.J."/>
        </authorList>
    </citation>
    <scope>NUCLEOTIDE SEQUENCE</scope>
    <source>
        <strain evidence="1">D3612</strain>
    </source>
</reference>
<proteinExistence type="predicted"/>
<organism evidence="1 2">
    <name type="scientific">Legionella pneumophila</name>
    <dbReference type="NCBI Taxonomy" id="446"/>
    <lineage>
        <taxon>Bacteria</taxon>
        <taxon>Pseudomonadati</taxon>
        <taxon>Pseudomonadota</taxon>
        <taxon>Gammaproteobacteria</taxon>
        <taxon>Legionellales</taxon>
        <taxon>Legionellaceae</taxon>
        <taxon>Legionella</taxon>
    </lineage>
</organism>